<reference evidence="3" key="1">
    <citation type="journal article" date="2019" name="Int. J. Syst. Evol. Microbiol.">
        <title>The Global Catalogue of Microorganisms (GCM) 10K type strain sequencing project: providing services to taxonomists for standard genome sequencing and annotation.</title>
        <authorList>
            <consortium name="The Broad Institute Genomics Platform"/>
            <consortium name="The Broad Institute Genome Sequencing Center for Infectious Disease"/>
            <person name="Wu L."/>
            <person name="Ma J."/>
        </authorList>
    </citation>
    <scope>NUCLEOTIDE SEQUENCE [LARGE SCALE GENOMIC DNA]</scope>
    <source>
        <strain evidence="3">DFY28</strain>
    </source>
</reference>
<gene>
    <name evidence="2" type="ORF">ACFSC0_14530</name>
</gene>
<dbReference type="CDD" id="cd12108">
    <property type="entry name" value="Hr-like"/>
    <property type="match status" value="1"/>
</dbReference>
<dbReference type="RefSeq" id="WP_377280761.1">
    <property type="nucleotide sequence ID" value="NZ_JBHRSI010000002.1"/>
</dbReference>
<evidence type="ECO:0000259" key="1">
    <source>
        <dbReference type="Pfam" id="PF01814"/>
    </source>
</evidence>
<dbReference type="EMBL" id="JBHUEY010000006">
    <property type="protein sequence ID" value="MFD1784618.1"/>
    <property type="molecule type" value="Genomic_DNA"/>
</dbReference>
<dbReference type="Gene3D" id="1.20.120.520">
    <property type="entry name" value="nmb1532 protein domain like"/>
    <property type="match status" value="1"/>
</dbReference>
<dbReference type="PANTHER" id="PTHR35585:SF1">
    <property type="entry name" value="HHE DOMAIN PROTEIN (AFU_ORTHOLOGUE AFUA_4G00730)"/>
    <property type="match status" value="1"/>
</dbReference>
<protein>
    <submittedName>
        <fullName evidence="2">Hemerythrin domain-containing protein</fullName>
    </submittedName>
</protein>
<sequence>MFERLKAAMSHMSGDLKSPAKDMMNRMRGDPTTPTEYAKAGQKVAPDVTRLLEEDHRVVMGWFDAYRFETDPSYKEAWAVRICTALVAHMQAEEEILYPAARKAFADKGLVDEAEREHDEAKELIDRIVEAGAASSEEEDLVLTLSAAIQAHVAEEESDFFPKVRQTDLDLYELGERLAARRTELLQELTATGPMPARTLH</sequence>
<dbReference type="PANTHER" id="PTHR35585">
    <property type="entry name" value="HHE DOMAIN PROTEIN (AFU_ORTHOLOGUE AFUA_4G00730)"/>
    <property type="match status" value="1"/>
</dbReference>
<name>A0ABW4N466_9CAUL</name>
<dbReference type="Proteomes" id="UP001597237">
    <property type="component" value="Unassembled WGS sequence"/>
</dbReference>
<evidence type="ECO:0000313" key="2">
    <source>
        <dbReference type="EMBL" id="MFD1784618.1"/>
    </source>
</evidence>
<comment type="caution">
    <text evidence="2">The sequence shown here is derived from an EMBL/GenBank/DDBJ whole genome shotgun (WGS) entry which is preliminary data.</text>
</comment>
<dbReference type="InterPro" id="IPR012312">
    <property type="entry name" value="Hemerythrin-like"/>
</dbReference>
<feature type="domain" description="Hemerythrin-like" evidence="1">
    <location>
        <begin position="49"/>
        <end position="164"/>
    </location>
</feature>
<evidence type="ECO:0000313" key="3">
    <source>
        <dbReference type="Proteomes" id="UP001597237"/>
    </source>
</evidence>
<accession>A0ABW4N466</accession>
<keyword evidence="3" id="KW-1185">Reference proteome</keyword>
<organism evidence="2 3">
    <name type="scientific">Phenylobacterium terrae</name>
    <dbReference type="NCBI Taxonomy" id="2665495"/>
    <lineage>
        <taxon>Bacteria</taxon>
        <taxon>Pseudomonadati</taxon>
        <taxon>Pseudomonadota</taxon>
        <taxon>Alphaproteobacteria</taxon>
        <taxon>Caulobacterales</taxon>
        <taxon>Caulobacteraceae</taxon>
        <taxon>Phenylobacterium</taxon>
    </lineage>
</organism>
<dbReference type="Pfam" id="PF01814">
    <property type="entry name" value="Hemerythrin"/>
    <property type="match status" value="1"/>
</dbReference>
<proteinExistence type="predicted"/>